<dbReference type="SUPFAM" id="SSF56112">
    <property type="entry name" value="Protein kinase-like (PK-like)"/>
    <property type="match status" value="1"/>
</dbReference>
<dbReference type="PANTHER" id="PTHR24355:SF30">
    <property type="entry name" value="SERINE_THREONINE-PROTEIN KINASE 32B ISOFORM X1"/>
    <property type="match status" value="1"/>
</dbReference>
<evidence type="ECO:0000259" key="7">
    <source>
        <dbReference type="PROSITE" id="PS50011"/>
    </source>
</evidence>
<dbReference type="InterPro" id="IPR011009">
    <property type="entry name" value="Kinase-like_dom_sf"/>
</dbReference>
<feature type="domain" description="Protein kinase" evidence="7">
    <location>
        <begin position="1"/>
        <end position="136"/>
    </location>
</feature>
<gene>
    <name evidence="8" type="ORF">Fcan01_19399</name>
</gene>
<sequence>MTLLSDRDIKPDNILLDEQGHSHIADFNVATKLEEGKKFATAQTPEIFACSVDETPGYDFAVDWWSLGIVAYELAAGRRPYEIHSHYSNKDIRLVHLTATPKWPSAWPPEFTQLLLEVDALERVRCLQSLQNQPIMRDVCFDAVLEMKTNPVFVPPKGHLNCDPTFELEEMIVESRPLHKKKKRLAKQRSLREIQSSPSCEQEFTLDPLAEEFTTFNRQRQLDRMERERKEQEWESELLTAMEASGSASLAASTSTSTSTPKLSEDPADHGDDDADGPGPGPSSSMANHPRSSADSKKSAWAKRRSITMPEGDKVWRVSKQNKQ</sequence>
<dbReference type="PANTHER" id="PTHR24355">
    <property type="entry name" value="G PROTEIN-COUPLED RECEPTOR KINASE/RIBOSOMAL PROTEIN S6 KINASE"/>
    <property type="match status" value="1"/>
</dbReference>
<dbReference type="OMA" id="MERINWK"/>
<evidence type="ECO:0000256" key="4">
    <source>
        <dbReference type="ARBA" id="ARBA00022777"/>
    </source>
</evidence>
<keyword evidence="5" id="KW-0067">ATP-binding</keyword>
<dbReference type="GO" id="GO:0004703">
    <property type="term" value="F:G protein-coupled receptor kinase activity"/>
    <property type="evidence" value="ECO:0007669"/>
    <property type="project" value="TreeGrafter"/>
</dbReference>
<dbReference type="GO" id="GO:0009966">
    <property type="term" value="P:regulation of signal transduction"/>
    <property type="evidence" value="ECO:0007669"/>
    <property type="project" value="TreeGrafter"/>
</dbReference>
<dbReference type="PROSITE" id="PS50011">
    <property type="entry name" value="PROTEIN_KINASE_DOM"/>
    <property type="match status" value="1"/>
</dbReference>
<evidence type="ECO:0000256" key="2">
    <source>
        <dbReference type="ARBA" id="ARBA00022679"/>
    </source>
</evidence>
<keyword evidence="4 8" id="KW-0418">Kinase</keyword>
<evidence type="ECO:0000256" key="5">
    <source>
        <dbReference type="ARBA" id="ARBA00022840"/>
    </source>
</evidence>
<evidence type="ECO:0000256" key="1">
    <source>
        <dbReference type="ARBA" id="ARBA00022527"/>
    </source>
</evidence>
<dbReference type="STRING" id="158441.A0A226DJB9"/>
<dbReference type="Gene3D" id="1.10.510.10">
    <property type="entry name" value="Transferase(Phosphotransferase) domain 1"/>
    <property type="match status" value="1"/>
</dbReference>
<dbReference type="EMBL" id="LNIX01000017">
    <property type="protein sequence ID" value="OXA45615.1"/>
    <property type="molecule type" value="Genomic_DNA"/>
</dbReference>
<evidence type="ECO:0000313" key="8">
    <source>
        <dbReference type="EMBL" id="OXA45615.1"/>
    </source>
</evidence>
<keyword evidence="2" id="KW-0808">Transferase</keyword>
<dbReference type="GO" id="GO:0001664">
    <property type="term" value="F:G protein-coupled receptor binding"/>
    <property type="evidence" value="ECO:0007669"/>
    <property type="project" value="TreeGrafter"/>
</dbReference>
<dbReference type="Pfam" id="PF00069">
    <property type="entry name" value="Pkinase"/>
    <property type="match status" value="1"/>
</dbReference>
<dbReference type="OrthoDB" id="354826at2759"/>
<protein>
    <submittedName>
        <fullName evidence="8">Serine/threonine-protein kinase 32A</fullName>
    </submittedName>
</protein>
<name>A0A226DJB9_FOLCA</name>
<proteinExistence type="predicted"/>
<feature type="compositionally biased region" description="Low complexity" evidence="6">
    <location>
        <begin position="244"/>
        <end position="260"/>
    </location>
</feature>
<feature type="region of interest" description="Disordered" evidence="6">
    <location>
        <begin position="244"/>
        <end position="324"/>
    </location>
</feature>
<accession>A0A226DJB9</accession>
<keyword evidence="3" id="KW-0547">Nucleotide-binding</keyword>
<dbReference type="SMART" id="SM00220">
    <property type="entry name" value="S_TKc"/>
    <property type="match status" value="1"/>
</dbReference>
<dbReference type="InterPro" id="IPR000719">
    <property type="entry name" value="Prot_kinase_dom"/>
</dbReference>
<reference evidence="8 9" key="1">
    <citation type="submission" date="2015-12" db="EMBL/GenBank/DDBJ databases">
        <title>The genome of Folsomia candida.</title>
        <authorList>
            <person name="Faddeeva A."/>
            <person name="Derks M.F."/>
            <person name="Anvar Y."/>
            <person name="Smit S."/>
            <person name="Van Straalen N."/>
            <person name="Roelofs D."/>
        </authorList>
    </citation>
    <scope>NUCLEOTIDE SEQUENCE [LARGE SCALE GENOMIC DNA]</scope>
    <source>
        <strain evidence="8 9">VU population</strain>
        <tissue evidence="8">Whole body</tissue>
    </source>
</reference>
<keyword evidence="9" id="KW-1185">Reference proteome</keyword>
<comment type="caution">
    <text evidence="8">The sequence shown here is derived from an EMBL/GenBank/DDBJ whole genome shotgun (WGS) entry which is preliminary data.</text>
</comment>
<organism evidence="8 9">
    <name type="scientific">Folsomia candida</name>
    <name type="common">Springtail</name>
    <dbReference type="NCBI Taxonomy" id="158441"/>
    <lineage>
        <taxon>Eukaryota</taxon>
        <taxon>Metazoa</taxon>
        <taxon>Ecdysozoa</taxon>
        <taxon>Arthropoda</taxon>
        <taxon>Hexapoda</taxon>
        <taxon>Collembola</taxon>
        <taxon>Entomobryomorpha</taxon>
        <taxon>Isotomoidea</taxon>
        <taxon>Isotomidae</taxon>
        <taxon>Proisotominae</taxon>
        <taxon>Folsomia</taxon>
    </lineage>
</organism>
<dbReference type="AlphaFoldDB" id="A0A226DJB9"/>
<evidence type="ECO:0000256" key="3">
    <source>
        <dbReference type="ARBA" id="ARBA00022741"/>
    </source>
</evidence>
<dbReference type="Proteomes" id="UP000198287">
    <property type="component" value="Unassembled WGS sequence"/>
</dbReference>
<dbReference type="GO" id="GO:0007186">
    <property type="term" value="P:G protein-coupled receptor signaling pathway"/>
    <property type="evidence" value="ECO:0007669"/>
    <property type="project" value="TreeGrafter"/>
</dbReference>
<evidence type="ECO:0000256" key="6">
    <source>
        <dbReference type="SAM" id="MobiDB-lite"/>
    </source>
</evidence>
<keyword evidence="1" id="KW-0723">Serine/threonine-protein kinase</keyword>
<dbReference type="GO" id="GO:0005524">
    <property type="term" value="F:ATP binding"/>
    <property type="evidence" value="ECO:0007669"/>
    <property type="project" value="UniProtKB-KW"/>
</dbReference>
<evidence type="ECO:0000313" key="9">
    <source>
        <dbReference type="Proteomes" id="UP000198287"/>
    </source>
</evidence>